<sequence>MKPYIIIIPFLLLFVSCNKKSNHFAKEIIGDWKFEAKAFNEQYYKKNKLPAPPLIGALGYSFYEDGTYECKNRKYYVPAEKNNEYGDWAYYSGKSKYLIEDDSLKLQNPINKKWECYKLTDISSDTLAIKFGDNLDKKFSRVNYTKTDESNIDQIIISSSGCYGTCPIEALSIDSKGNVLYMGTEYSVKEGFYSAQISVDKFYNILTGFEKAAFENLDDHYYADHTDDETIDITFIKNNTIIKTIEDYGQAAPSEFIWAYLPLRHLIEELKYKNKTVQFENFPVGQIYFRKDKTEGKITKSEMFLLFTEIQKAKITDTFFDKKFSLKIFFDSHIQAIYTDGRYFSLPDNGDKALDLGYNFFERNNLENRLEHVKE</sequence>
<dbReference type="RefSeq" id="WP_408084537.1">
    <property type="nucleotide sequence ID" value="NZ_JBELPZ010000006.1"/>
</dbReference>
<keyword evidence="3" id="KW-1185">Reference proteome</keyword>
<name>A0ABW8YVE3_9FLAO</name>
<dbReference type="InterPro" id="IPR045497">
    <property type="entry name" value="DUF6438"/>
</dbReference>
<proteinExistence type="predicted"/>
<dbReference type="PROSITE" id="PS51257">
    <property type="entry name" value="PROKAR_LIPOPROTEIN"/>
    <property type="match status" value="1"/>
</dbReference>
<evidence type="ECO:0000313" key="2">
    <source>
        <dbReference type="EMBL" id="MFL9844286.1"/>
    </source>
</evidence>
<evidence type="ECO:0000259" key="1">
    <source>
        <dbReference type="Pfam" id="PF20033"/>
    </source>
</evidence>
<dbReference type="Pfam" id="PF20033">
    <property type="entry name" value="DUF6438"/>
    <property type="match status" value="1"/>
</dbReference>
<protein>
    <submittedName>
        <fullName evidence="2">DUF6438 domain-containing protein</fullName>
    </submittedName>
</protein>
<reference evidence="2 3" key="1">
    <citation type="submission" date="2024-06" db="EMBL/GenBank/DDBJ databases">
        <authorList>
            <person name="Kaempfer P."/>
            <person name="Viver T."/>
        </authorList>
    </citation>
    <scope>NUCLEOTIDE SEQUENCE [LARGE SCALE GENOMIC DNA]</scope>
    <source>
        <strain evidence="2 3">ST-119</strain>
    </source>
</reference>
<feature type="domain" description="DUF6438" evidence="1">
    <location>
        <begin position="153"/>
        <end position="266"/>
    </location>
</feature>
<comment type="caution">
    <text evidence="2">The sequence shown here is derived from an EMBL/GenBank/DDBJ whole genome shotgun (WGS) entry which is preliminary data.</text>
</comment>
<evidence type="ECO:0000313" key="3">
    <source>
        <dbReference type="Proteomes" id="UP001629156"/>
    </source>
</evidence>
<dbReference type="EMBL" id="JBELPZ010000006">
    <property type="protein sequence ID" value="MFL9844286.1"/>
    <property type="molecule type" value="Genomic_DNA"/>
</dbReference>
<dbReference type="Proteomes" id="UP001629156">
    <property type="component" value="Unassembled WGS sequence"/>
</dbReference>
<accession>A0ABW8YVE3</accession>
<organism evidence="2 3">
    <name type="scientific">Flavobacterium rhizosphaerae</name>
    <dbReference type="NCBI Taxonomy" id="3163298"/>
    <lineage>
        <taxon>Bacteria</taxon>
        <taxon>Pseudomonadati</taxon>
        <taxon>Bacteroidota</taxon>
        <taxon>Flavobacteriia</taxon>
        <taxon>Flavobacteriales</taxon>
        <taxon>Flavobacteriaceae</taxon>
        <taxon>Flavobacterium</taxon>
    </lineage>
</organism>
<gene>
    <name evidence="2" type="ORF">ABS766_07640</name>
</gene>